<comment type="caution">
    <text evidence="1">The sequence shown here is derived from an EMBL/GenBank/DDBJ whole genome shotgun (WGS) entry which is preliminary data.</text>
</comment>
<gene>
    <name evidence="1" type="ORF">ZOSMA_76G00600</name>
</gene>
<dbReference type="AlphaFoldDB" id="A0A0K9NP00"/>
<dbReference type="PANTHER" id="PTHR37767:SF1">
    <property type="entry name" value="HYDROXYPROLINE-RICH GLYCOPROTEIN FAMILY PROTEIN"/>
    <property type="match status" value="1"/>
</dbReference>
<dbReference type="Proteomes" id="UP000036987">
    <property type="component" value="Unassembled WGS sequence"/>
</dbReference>
<dbReference type="PANTHER" id="PTHR37767">
    <property type="entry name" value="HYDROXYPROLINE-RICH GLYCOPROTEIN FAMILY PROTEIN"/>
    <property type="match status" value="1"/>
</dbReference>
<sequence>MEYLIQPVVVGDGQQISVPFFWEEKPGTPKRDPHDYCYINKDDHLLLPIFANPPDNKGVSVPFRWEESPGKPAIQSATLSSSEYSSQTNNPFLSSVEEKQILKTYLDTVVFKEESSGSWDSKEENGKKTNKEQVTVVDDRHHLMVRRTMTLGELILLSRNLNLERNNTDKVHIEHTRSPNLRRKIMAMGYACFN</sequence>
<keyword evidence="2" id="KW-1185">Reference proteome</keyword>
<dbReference type="OrthoDB" id="1938864at2759"/>
<reference evidence="2" key="1">
    <citation type="journal article" date="2016" name="Nature">
        <title>The genome of the seagrass Zostera marina reveals angiosperm adaptation to the sea.</title>
        <authorList>
            <person name="Olsen J.L."/>
            <person name="Rouze P."/>
            <person name="Verhelst B."/>
            <person name="Lin Y.-C."/>
            <person name="Bayer T."/>
            <person name="Collen J."/>
            <person name="Dattolo E."/>
            <person name="De Paoli E."/>
            <person name="Dittami S."/>
            <person name="Maumus F."/>
            <person name="Michel G."/>
            <person name="Kersting A."/>
            <person name="Lauritano C."/>
            <person name="Lohaus R."/>
            <person name="Toepel M."/>
            <person name="Tonon T."/>
            <person name="Vanneste K."/>
            <person name="Amirebrahimi M."/>
            <person name="Brakel J."/>
            <person name="Bostroem C."/>
            <person name="Chovatia M."/>
            <person name="Grimwood J."/>
            <person name="Jenkins J.W."/>
            <person name="Jueterbock A."/>
            <person name="Mraz A."/>
            <person name="Stam W.T."/>
            <person name="Tice H."/>
            <person name="Bornberg-Bauer E."/>
            <person name="Green P.J."/>
            <person name="Pearson G.A."/>
            <person name="Procaccini G."/>
            <person name="Duarte C.M."/>
            <person name="Schmutz J."/>
            <person name="Reusch T.B.H."/>
            <person name="Van de Peer Y."/>
        </authorList>
    </citation>
    <scope>NUCLEOTIDE SEQUENCE [LARGE SCALE GENOMIC DNA]</scope>
    <source>
        <strain evidence="2">cv. Finnish</strain>
    </source>
</reference>
<dbReference type="EMBL" id="LFYR01001927">
    <property type="protein sequence ID" value="KMZ58504.1"/>
    <property type="molecule type" value="Genomic_DNA"/>
</dbReference>
<proteinExistence type="predicted"/>
<protein>
    <submittedName>
        <fullName evidence="1">Uncharacterized protein</fullName>
    </submittedName>
</protein>
<evidence type="ECO:0000313" key="1">
    <source>
        <dbReference type="EMBL" id="KMZ58504.1"/>
    </source>
</evidence>
<name>A0A0K9NP00_ZOSMR</name>
<evidence type="ECO:0000313" key="2">
    <source>
        <dbReference type="Proteomes" id="UP000036987"/>
    </source>
</evidence>
<organism evidence="1 2">
    <name type="scientific">Zostera marina</name>
    <name type="common">Eelgrass</name>
    <dbReference type="NCBI Taxonomy" id="29655"/>
    <lineage>
        <taxon>Eukaryota</taxon>
        <taxon>Viridiplantae</taxon>
        <taxon>Streptophyta</taxon>
        <taxon>Embryophyta</taxon>
        <taxon>Tracheophyta</taxon>
        <taxon>Spermatophyta</taxon>
        <taxon>Magnoliopsida</taxon>
        <taxon>Liliopsida</taxon>
        <taxon>Zosteraceae</taxon>
        <taxon>Zostera</taxon>
    </lineage>
</organism>
<accession>A0A0K9NP00</accession>